<dbReference type="Gene3D" id="3.40.50.1820">
    <property type="entry name" value="alpha/beta hydrolase"/>
    <property type="match status" value="1"/>
</dbReference>
<dbReference type="EMBL" id="BONW01000013">
    <property type="protein sequence ID" value="GIG87945.1"/>
    <property type="molecule type" value="Genomic_DNA"/>
</dbReference>
<organism evidence="1 2">
    <name type="scientific">Plantactinospora endophytica</name>
    <dbReference type="NCBI Taxonomy" id="673535"/>
    <lineage>
        <taxon>Bacteria</taxon>
        <taxon>Bacillati</taxon>
        <taxon>Actinomycetota</taxon>
        <taxon>Actinomycetes</taxon>
        <taxon>Micromonosporales</taxon>
        <taxon>Micromonosporaceae</taxon>
        <taxon>Plantactinospora</taxon>
    </lineage>
</organism>
<name>A0ABQ4DZT6_9ACTN</name>
<proteinExistence type="predicted"/>
<reference evidence="1 2" key="1">
    <citation type="submission" date="2021-01" db="EMBL/GenBank/DDBJ databases">
        <title>Whole genome shotgun sequence of Plantactinospora endophytica NBRC 110450.</title>
        <authorList>
            <person name="Komaki H."/>
            <person name="Tamura T."/>
        </authorList>
    </citation>
    <scope>NUCLEOTIDE SEQUENCE [LARGE SCALE GENOMIC DNA]</scope>
    <source>
        <strain evidence="1 2">NBRC 110450</strain>
    </source>
</reference>
<comment type="caution">
    <text evidence="1">The sequence shown here is derived from an EMBL/GenBank/DDBJ whole genome shotgun (WGS) entry which is preliminary data.</text>
</comment>
<evidence type="ECO:0000313" key="1">
    <source>
        <dbReference type="EMBL" id="GIG87945.1"/>
    </source>
</evidence>
<keyword evidence="2" id="KW-1185">Reference proteome</keyword>
<accession>A0ABQ4DZT6</accession>
<sequence>MPLRRRLARWLDSSAMLEPDLMTLMWAGTRGYRAEPKFPGVLTDEQPRAIDVPVLLVAGARSAMLTPAEAHARGSLMPHAEVAIVPGSHGGFNRIDELNDRIAAFIRAQATGERATP</sequence>
<dbReference type="InterPro" id="IPR029058">
    <property type="entry name" value="AB_hydrolase_fold"/>
</dbReference>
<gene>
    <name evidence="1" type="ORF">Pen02_28810</name>
</gene>
<evidence type="ECO:0008006" key="3">
    <source>
        <dbReference type="Google" id="ProtNLM"/>
    </source>
</evidence>
<dbReference type="SUPFAM" id="SSF53474">
    <property type="entry name" value="alpha/beta-Hydrolases"/>
    <property type="match status" value="1"/>
</dbReference>
<evidence type="ECO:0000313" key="2">
    <source>
        <dbReference type="Proteomes" id="UP000646749"/>
    </source>
</evidence>
<protein>
    <recommendedName>
        <fullName evidence="3">Alpha/beta hydrolase</fullName>
    </recommendedName>
</protein>
<dbReference type="Proteomes" id="UP000646749">
    <property type="component" value="Unassembled WGS sequence"/>
</dbReference>
<dbReference type="RefSeq" id="WP_203866476.1">
    <property type="nucleotide sequence ID" value="NZ_BONW01000013.1"/>
</dbReference>